<comment type="caution">
    <text evidence="2">The sequence shown here is derived from an EMBL/GenBank/DDBJ whole genome shotgun (WGS) entry which is preliminary data.</text>
</comment>
<evidence type="ECO:0000313" key="2">
    <source>
        <dbReference type="EMBL" id="KLV09892.1"/>
    </source>
</evidence>
<dbReference type="InterPro" id="IPR046865">
    <property type="entry name" value="FapA_b_solenoid"/>
</dbReference>
<dbReference type="Proteomes" id="UP000035909">
    <property type="component" value="Unassembled WGS sequence"/>
</dbReference>
<dbReference type="OrthoDB" id="5807941at2"/>
<name>A0A0J1K6A6_9GAMM</name>
<evidence type="ECO:0000259" key="1">
    <source>
        <dbReference type="Pfam" id="PF20250"/>
    </source>
</evidence>
<dbReference type="SUPFAM" id="SSF63848">
    <property type="entry name" value="Cell-division inhibitor MinC, C-terminal domain"/>
    <property type="match status" value="1"/>
</dbReference>
<dbReference type="PANTHER" id="PTHR38032:SF1">
    <property type="entry name" value="RNA-BINDING PROTEIN KHPB N-TERMINAL DOMAIN-CONTAINING PROTEIN"/>
    <property type="match status" value="1"/>
</dbReference>
<dbReference type="InterPro" id="IPR016098">
    <property type="entry name" value="CAP/MinC_C"/>
</dbReference>
<evidence type="ECO:0000313" key="3">
    <source>
        <dbReference type="Proteomes" id="UP000035909"/>
    </source>
</evidence>
<dbReference type="PANTHER" id="PTHR38032">
    <property type="entry name" value="POLYMERASE-RELATED"/>
    <property type="match status" value="1"/>
</dbReference>
<dbReference type="InterPro" id="IPR036145">
    <property type="entry name" value="MinC_C_sf"/>
</dbReference>
<sequence>MAERFLRFSDDGQAVLFIPKAAGRQEQELTRADILAQLAELGAERFYLFEQAVDSALARVKTAQAAESADRSSGHPAPTSPKDAIIVAERRDAQLVVKTDPDGMRASLTVTAPYGGTHLSGPGLLDVLQSHHIVKGIRKSQLQHLLSQTLALNPGEKISLPVAFGKLPEHGKNTRFEPLVEDAGSRVLRPQQTDDGKVDMRDLGELITVKSGQPLMRRYPATEGTHGYTVHGKVLPAKPGKSEEFEAGEGTLISQADPDILLANKAGIPVRQKRGMQIDDALTLAGVNVATGHISFDGSVIISGDVTPGMKVTASGNIVVGGFVELAELTAGGDVVIQKGIIGRKQEGMDYACRIIAGGSVTSKFAQFAGIETGMDMVCTLHVLHCRIRAAGEVVVMDQLKRHGTLSGGDVEAGYNVKVVNLGALAGVPTTVKAFTKSPTLLQHIQAVQREIDAELGQIDKIRQAQHKLLSIPQANRPPELVDKIRTISLQHQSLMTSLREQQQQLRDEYDEVRRLVAVKVLNRVYPGVKVQLERDLISVSNEHGPSKIHFDDQELVLQPL</sequence>
<proteinExistence type="predicted"/>
<dbReference type="InterPro" id="IPR005646">
    <property type="entry name" value="FapA"/>
</dbReference>
<dbReference type="Pfam" id="PF03961">
    <property type="entry name" value="FapA"/>
    <property type="match status" value="1"/>
</dbReference>
<accession>A0A0J1K6A6</accession>
<gene>
    <name evidence="2" type="ORF">ABT57_09455</name>
</gene>
<feature type="domain" description="Flagellar Assembly Protein A N-terminal region" evidence="1">
    <location>
        <begin position="97"/>
        <end position="273"/>
    </location>
</feature>
<dbReference type="RefSeq" id="WP_047884981.1">
    <property type="nucleotide sequence ID" value="NZ_LDOU01000007.1"/>
</dbReference>
<dbReference type="STRING" id="320778.ABT57_09455"/>
<dbReference type="PATRIC" id="fig|320778.3.peg.2059"/>
<dbReference type="EMBL" id="LDOU01000007">
    <property type="protein sequence ID" value="KLV09892.1"/>
    <property type="molecule type" value="Genomic_DNA"/>
</dbReference>
<dbReference type="Pfam" id="PF20250">
    <property type="entry name" value="FapA_N"/>
    <property type="match status" value="1"/>
</dbReference>
<reference evidence="2 3" key="1">
    <citation type="submission" date="2015-05" db="EMBL/GenBank/DDBJ databases">
        <title>Photobacterium galathea sp. nov.</title>
        <authorList>
            <person name="Machado H."/>
            <person name="Gram L."/>
        </authorList>
    </citation>
    <scope>NUCLEOTIDE SEQUENCE [LARGE SCALE GENOMIC DNA]</scope>
    <source>
        <strain evidence="2 3">DSM 22954</strain>
    </source>
</reference>
<protein>
    <recommendedName>
        <fullName evidence="1">Flagellar Assembly Protein A N-terminal region domain-containing protein</fullName>
    </recommendedName>
</protein>
<dbReference type="AlphaFoldDB" id="A0A0J1K6A6"/>
<dbReference type="GO" id="GO:0000902">
    <property type="term" value="P:cell morphogenesis"/>
    <property type="evidence" value="ECO:0007669"/>
    <property type="project" value="InterPro"/>
</dbReference>
<dbReference type="InterPro" id="IPR046866">
    <property type="entry name" value="FapA_N"/>
</dbReference>
<organism evidence="2 3">
    <name type="scientific">Photobacterium ganghwense</name>
    <dbReference type="NCBI Taxonomy" id="320778"/>
    <lineage>
        <taxon>Bacteria</taxon>
        <taxon>Pseudomonadati</taxon>
        <taxon>Pseudomonadota</taxon>
        <taxon>Gammaproteobacteria</taxon>
        <taxon>Vibrionales</taxon>
        <taxon>Vibrionaceae</taxon>
        <taxon>Photobacterium</taxon>
    </lineage>
</organism>
<dbReference type="Gene3D" id="2.160.20.70">
    <property type="match status" value="1"/>
</dbReference>
<keyword evidence="3" id="KW-1185">Reference proteome</keyword>